<dbReference type="OrthoDB" id="5772359at2"/>
<dbReference type="GO" id="GO:0000921">
    <property type="term" value="P:septin ring assembly"/>
    <property type="evidence" value="ECO:0007669"/>
    <property type="project" value="TreeGrafter"/>
</dbReference>
<dbReference type="PANTHER" id="PTHR34981">
    <property type="entry name" value="CELL DIVISION PROTEIN ZAPA"/>
    <property type="match status" value="1"/>
</dbReference>
<dbReference type="AlphaFoldDB" id="A0A4Z0WE54"/>
<dbReference type="GO" id="GO:0005829">
    <property type="term" value="C:cytosol"/>
    <property type="evidence" value="ECO:0007669"/>
    <property type="project" value="TreeGrafter"/>
</dbReference>
<sequence length="93" mass="10553">MRHQHTVQVRILDRDYTVACPPEAEDGLRAAARHLHDKMTEIRHSGKVLGVERVAVMAALNLIHELRQELQAQQLPEATLDRLLSKLDNALET</sequence>
<evidence type="ECO:0000256" key="7">
    <source>
        <dbReference type="ARBA" id="ARBA00023210"/>
    </source>
</evidence>
<comment type="function">
    <text evidence="9">Activator of cell division through the inhibition of FtsZ GTPase activity, therefore promoting FtsZ assembly into bundles of protofilaments necessary for the formation of the division Z ring. It is recruited early at mid-cell but it is not essential for cell division.</text>
</comment>
<evidence type="ECO:0000256" key="1">
    <source>
        <dbReference type="ARBA" id="ARBA00004496"/>
    </source>
</evidence>
<dbReference type="EMBL" id="SRMF01000003">
    <property type="protein sequence ID" value="TGG93211.1"/>
    <property type="molecule type" value="Genomic_DNA"/>
</dbReference>
<evidence type="ECO:0000256" key="4">
    <source>
        <dbReference type="ARBA" id="ARBA00022490"/>
    </source>
</evidence>
<evidence type="ECO:0000313" key="13">
    <source>
        <dbReference type="Proteomes" id="UP000297475"/>
    </source>
</evidence>
<dbReference type="GO" id="GO:0000917">
    <property type="term" value="P:division septum assembly"/>
    <property type="evidence" value="ECO:0007669"/>
    <property type="project" value="UniProtKB-KW"/>
</dbReference>
<comment type="subunit">
    <text evidence="10">Homodimer. Interacts with FtsZ.</text>
</comment>
<evidence type="ECO:0000256" key="6">
    <source>
        <dbReference type="ARBA" id="ARBA00023054"/>
    </source>
</evidence>
<proteinExistence type="inferred from homology"/>
<dbReference type="GO" id="GO:0030428">
    <property type="term" value="C:cell septum"/>
    <property type="evidence" value="ECO:0007669"/>
    <property type="project" value="TreeGrafter"/>
</dbReference>
<evidence type="ECO:0000256" key="10">
    <source>
        <dbReference type="ARBA" id="ARBA00026068"/>
    </source>
</evidence>
<evidence type="ECO:0000256" key="3">
    <source>
        <dbReference type="ARBA" id="ARBA00015195"/>
    </source>
</evidence>
<protein>
    <recommendedName>
        <fullName evidence="3">Cell division protein ZapA</fullName>
    </recommendedName>
    <alternativeName>
        <fullName evidence="11">Z ring-associated protein ZapA</fullName>
    </alternativeName>
</protein>
<dbReference type="PANTHER" id="PTHR34981:SF1">
    <property type="entry name" value="CELL DIVISION PROTEIN ZAPA"/>
    <property type="match status" value="1"/>
</dbReference>
<comment type="caution">
    <text evidence="12">The sequence shown here is derived from an EMBL/GenBank/DDBJ whole genome shotgun (WGS) entry which is preliminary data.</text>
</comment>
<comment type="similarity">
    <text evidence="2">Belongs to the ZapA family. Type 1 subfamily.</text>
</comment>
<keyword evidence="6" id="KW-0175">Coiled coil</keyword>
<keyword evidence="13" id="KW-1185">Reference proteome</keyword>
<dbReference type="Gene3D" id="3.30.160.880">
    <property type="entry name" value="Cell division protein ZapA protomer, N-terminal domain"/>
    <property type="match status" value="1"/>
</dbReference>
<dbReference type="GO" id="GO:0032153">
    <property type="term" value="C:cell division site"/>
    <property type="evidence" value="ECO:0007669"/>
    <property type="project" value="TreeGrafter"/>
</dbReference>
<dbReference type="SUPFAM" id="SSF102829">
    <property type="entry name" value="Cell division protein ZapA-like"/>
    <property type="match status" value="1"/>
</dbReference>
<dbReference type="InterPro" id="IPR007838">
    <property type="entry name" value="Cell_div_ZapA-like"/>
</dbReference>
<dbReference type="Proteomes" id="UP000297475">
    <property type="component" value="Unassembled WGS sequence"/>
</dbReference>
<organism evidence="12 13">
    <name type="scientific">Natronospirillum operosum</name>
    <dbReference type="NCBI Taxonomy" id="2759953"/>
    <lineage>
        <taxon>Bacteria</taxon>
        <taxon>Pseudomonadati</taxon>
        <taxon>Pseudomonadota</taxon>
        <taxon>Gammaproteobacteria</taxon>
        <taxon>Oceanospirillales</taxon>
        <taxon>Natronospirillaceae</taxon>
        <taxon>Natronospirillum</taxon>
    </lineage>
</organism>
<accession>A0A4Z0WE54</accession>
<dbReference type="InterPro" id="IPR042233">
    <property type="entry name" value="Cell_div_ZapA_N"/>
</dbReference>
<name>A0A4Z0WE54_9GAMM</name>
<evidence type="ECO:0000256" key="8">
    <source>
        <dbReference type="ARBA" id="ARBA00023306"/>
    </source>
</evidence>
<keyword evidence="7" id="KW-0717">Septation</keyword>
<evidence type="ECO:0000256" key="5">
    <source>
        <dbReference type="ARBA" id="ARBA00022618"/>
    </source>
</evidence>
<evidence type="ECO:0000256" key="11">
    <source>
        <dbReference type="ARBA" id="ARBA00033158"/>
    </source>
</evidence>
<comment type="subcellular location">
    <subcellularLocation>
        <location evidence="1">Cytoplasm</location>
    </subcellularLocation>
</comment>
<dbReference type="InterPro" id="IPR036192">
    <property type="entry name" value="Cell_div_ZapA-like_sf"/>
</dbReference>
<reference evidence="12 13" key="1">
    <citation type="submission" date="2019-04" db="EMBL/GenBank/DDBJ databases">
        <title>Natronospirillum operosus gen. nov., sp. nov., a haloalkaliphilic satellite isolated from decaying biomass of laboratory culture of cyanobacterium Geitlerinema sp. and proposal of Natronospirillaceae fam. nov. and Saccharospirillaceae fam. nov.</title>
        <authorList>
            <person name="Kevbrin V."/>
            <person name="Boltyanskaya Y."/>
            <person name="Koziaeva V."/>
            <person name="Grouzdev D.S."/>
            <person name="Park M."/>
            <person name="Cho J."/>
        </authorList>
    </citation>
    <scope>NUCLEOTIDE SEQUENCE [LARGE SCALE GENOMIC DNA]</scope>
    <source>
        <strain evidence="12 13">G-116</strain>
    </source>
</reference>
<dbReference type="RefSeq" id="WP_135482921.1">
    <property type="nucleotide sequence ID" value="NZ_SRMF01000003.1"/>
</dbReference>
<keyword evidence="5 12" id="KW-0132">Cell division</keyword>
<gene>
    <name evidence="12" type="ORF">E4656_09120</name>
</gene>
<keyword evidence="4" id="KW-0963">Cytoplasm</keyword>
<dbReference type="Pfam" id="PF05164">
    <property type="entry name" value="ZapA"/>
    <property type="match status" value="1"/>
</dbReference>
<keyword evidence="8" id="KW-0131">Cell cycle</keyword>
<evidence type="ECO:0000313" key="12">
    <source>
        <dbReference type="EMBL" id="TGG93211.1"/>
    </source>
</evidence>
<dbReference type="Gene3D" id="1.20.5.50">
    <property type="match status" value="1"/>
</dbReference>
<evidence type="ECO:0000256" key="2">
    <source>
        <dbReference type="ARBA" id="ARBA00010074"/>
    </source>
</evidence>
<dbReference type="GO" id="GO:0043093">
    <property type="term" value="P:FtsZ-dependent cytokinesis"/>
    <property type="evidence" value="ECO:0007669"/>
    <property type="project" value="TreeGrafter"/>
</dbReference>
<evidence type="ECO:0000256" key="9">
    <source>
        <dbReference type="ARBA" id="ARBA00024910"/>
    </source>
</evidence>